<dbReference type="FunFam" id="3.30.70.141:FF:000010">
    <property type="entry name" value="Nucleoside diphosphate kinase 7"/>
    <property type="match status" value="1"/>
</dbReference>
<proteinExistence type="inferred from homology"/>
<feature type="binding site" evidence="8">
    <location>
        <position position="147"/>
    </location>
    <ligand>
        <name>ATP</name>
        <dbReference type="ChEBI" id="CHEBI:30616"/>
    </ligand>
</feature>
<feature type="active site" description="Pros-phosphohistidine intermediate" evidence="6 8">
    <location>
        <position position="208"/>
    </location>
</feature>
<feature type="binding site" evidence="8">
    <location>
        <position position="101"/>
    </location>
    <ligand>
        <name>ATP</name>
        <dbReference type="ChEBI" id="CHEBI:30616"/>
    </ligand>
</feature>
<evidence type="ECO:0000313" key="12">
    <source>
        <dbReference type="Proteomes" id="UP000515135"/>
    </source>
</evidence>
<evidence type="ECO:0000256" key="6">
    <source>
        <dbReference type="PIRSR" id="PIRSR036503-50"/>
    </source>
</evidence>
<dbReference type="PIRSF" id="PIRSF036503">
    <property type="entry name" value="NDK7"/>
    <property type="match status" value="1"/>
</dbReference>
<dbReference type="InterPro" id="IPR011410">
    <property type="entry name" value="NDPK7"/>
</dbReference>
<dbReference type="PANTHER" id="PTHR43109">
    <property type="entry name" value="NUCLEOSIDE DIPHOSPHATE KINASE 7"/>
    <property type="match status" value="1"/>
</dbReference>
<comment type="subcellular location">
    <subcellularLocation>
        <location evidence="1">Cytoplasm</location>
        <location evidence="1">Cytoskeleton</location>
        <location evidence="1">Cilium axoneme</location>
    </subcellularLocation>
</comment>
<comment type="similarity">
    <text evidence="8 9">Belongs to the NDK family.</text>
</comment>
<evidence type="ECO:0000256" key="7">
    <source>
        <dbReference type="PIRSR" id="PIRSR036503-51"/>
    </source>
</evidence>
<keyword evidence="2" id="KW-0963">Cytoplasm</keyword>
<dbReference type="GO" id="GO:0005879">
    <property type="term" value="C:axonemal microtubule"/>
    <property type="evidence" value="ECO:0007669"/>
    <property type="project" value="TreeGrafter"/>
</dbReference>
<dbReference type="Pfam" id="PF25364">
    <property type="entry name" value="PH_NDK7_N"/>
    <property type="match status" value="1"/>
</dbReference>
<dbReference type="InterPro" id="IPR006602">
    <property type="entry name" value="DM10_dom"/>
</dbReference>
<dbReference type="PROSITE" id="PS51336">
    <property type="entry name" value="DM10"/>
    <property type="match status" value="1"/>
</dbReference>
<keyword evidence="5" id="KW-0966">Cell projection</keyword>
<comment type="caution">
    <text evidence="8">Lacks conserved residue(s) required for the propagation of feature annotation.</text>
</comment>
<dbReference type="RefSeq" id="XP_019616232.1">
    <property type="nucleotide sequence ID" value="XM_019760673.1"/>
</dbReference>
<dbReference type="InterPro" id="IPR034907">
    <property type="entry name" value="NDK-like_dom"/>
</dbReference>
<dbReference type="AlphaFoldDB" id="A0A6P4YBQ9"/>
<accession>A0A6P4YBQ9</accession>
<feature type="binding site" evidence="8">
    <location>
        <position position="195"/>
    </location>
    <ligand>
        <name>ATP</name>
        <dbReference type="ChEBI" id="CHEBI:30616"/>
    </ligand>
</feature>
<keyword evidence="7 10" id="KW-0547">Nucleotide-binding</keyword>
<reference evidence="13" key="1">
    <citation type="submission" date="2025-08" db="UniProtKB">
        <authorList>
            <consortium name="RefSeq"/>
        </authorList>
    </citation>
    <scope>IDENTIFICATION</scope>
    <source>
        <tissue evidence="13">Gonad</tissue>
    </source>
</reference>
<evidence type="ECO:0000256" key="4">
    <source>
        <dbReference type="ARBA" id="ARBA00023212"/>
    </source>
</evidence>
<feature type="binding site" evidence="8">
    <location>
        <position position="205"/>
    </location>
    <ligand>
        <name>ATP</name>
        <dbReference type="ChEBI" id="CHEBI:30616"/>
    </ligand>
</feature>
<dbReference type="KEGG" id="bbel:109463805"/>
<keyword evidence="12" id="KW-1185">Reference proteome</keyword>
<dbReference type="GO" id="GO:0016787">
    <property type="term" value="F:hydrolase activity"/>
    <property type="evidence" value="ECO:0007669"/>
    <property type="project" value="UniProtKB-KW"/>
</dbReference>
<evidence type="ECO:0000256" key="8">
    <source>
        <dbReference type="PROSITE-ProRule" id="PRU00706"/>
    </source>
</evidence>
<dbReference type="InterPro" id="IPR036850">
    <property type="entry name" value="NDK-like_dom_sf"/>
</dbReference>
<keyword evidence="3" id="KW-0378">Hydrolase</keyword>
<evidence type="ECO:0000256" key="1">
    <source>
        <dbReference type="ARBA" id="ARBA00004430"/>
    </source>
</evidence>
<dbReference type="Pfam" id="PF00334">
    <property type="entry name" value="NDK"/>
    <property type="match status" value="2"/>
</dbReference>
<dbReference type="GO" id="GO:0006183">
    <property type="term" value="P:GTP biosynthetic process"/>
    <property type="evidence" value="ECO:0007669"/>
    <property type="project" value="InterPro"/>
</dbReference>
<keyword evidence="7 10" id="KW-0067">ATP-binding</keyword>
<dbReference type="EC" id="2.7.4.6" evidence="10"/>
<dbReference type="OrthoDB" id="270127at2759"/>
<dbReference type="SUPFAM" id="SSF54919">
    <property type="entry name" value="Nucleoside diphosphate kinase, NDK"/>
    <property type="match status" value="2"/>
</dbReference>
<dbReference type="CDD" id="cd04412">
    <property type="entry name" value="NDPk7B"/>
    <property type="match status" value="1"/>
</dbReference>
<organism evidence="12 13">
    <name type="scientific">Branchiostoma belcheri</name>
    <name type="common">Amphioxus</name>
    <dbReference type="NCBI Taxonomy" id="7741"/>
    <lineage>
        <taxon>Eukaryota</taxon>
        <taxon>Metazoa</taxon>
        <taxon>Chordata</taxon>
        <taxon>Cephalochordata</taxon>
        <taxon>Leptocardii</taxon>
        <taxon>Amphioxiformes</taxon>
        <taxon>Branchiostomatidae</taxon>
        <taxon>Branchiostoma</taxon>
    </lineage>
</organism>
<feature type="active site" description="Pros-phosphohistidine intermediate" evidence="8">
    <location>
        <position position="358"/>
    </location>
</feature>
<evidence type="ECO:0000256" key="10">
    <source>
        <dbReference type="RuleBase" id="RU004013"/>
    </source>
</evidence>
<comment type="catalytic activity">
    <reaction evidence="10">
        <text>a 2'-deoxyribonucleoside 5'-diphosphate + ATP = a 2'-deoxyribonucleoside 5'-triphosphate + ADP</text>
        <dbReference type="Rhea" id="RHEA:44640"/>
        <dbReference type="ChEBI" id="CHEBI:30616"/>
        <dbReference type="ChEBI" id="CHEBI:61560"/>
        <dbReference type="ChEBI" id="CHEBI:73316"/>
        <dbReference type="ChEBI" id="CHEBI:456216"/>
        <dbReference type="EC" id="2.7.4.6"/>
    </reaction>
</comment>
<dbReference type="Proteomes" id="UP000515135">
    <property type="component" value="Unplaced"/>
</dbReference>
<gene>
    <name evidence="13" type="primary">LOC109463805</name>
</gene>
<evidence type="ECO:0000256" key="5">
    <source>
        <dbReference type="ARBA" id="ARBA00023273"/>
    </source>
</evidence>
<dbReference type="GO" id="GO:0006241">
    <property type="term" value="P:CTP biosynthetic process"/>
    <property type="evidence" value="ECO:0007669"/>
    <property type="project" value="InterPro"/>
</dbReference>
<dbReference type="InterPro" id="IPR023005">
    <property type="entry name" value="Nucleoside_diP_kinase_AS"/>
</dbReference>
<dbReference type="SMART" id="SM00676">
    <property type="entry name" value="DM10"/>
    <property type="match status" value="1"/>
</dbReference>
<dbReference type="GeneID" id="109463805"/>
<sequence length="379" mass="42559">MSTAQDDRYSFIAEWYDPNAALMRRYQFLYYPKDNSIEMFDIKNHRTFLKRTKYEGVKQEDLYIGSTVEVFSRQLHFVDYGDNFTAKSLGDKKEKTLAMIKPDAVDKMGLILDMINQKGLLVTKAKMVLLSRAEAAQFYIEHQSKPFFNGLLDYVTAGPVVAMELMGSNAIQAWRDLIGPTNPSDARSQNAQSLRAKYGTDNTRNAAHGSDSKESAMREAEFFFPSTGPARANTAQFTNCTCCVIKPHAVLAGQTGKIIQAVVDAGYEISALQMFHLERANAEEFIEVYKGVVAEYNDMVSQLCAGPSVAMEIRSKDGETPQSFREFVGPADPEIARHLRPRTLRAIFGTDKIQNAVHCTDLPEDGLLEVEYFFKILDS</sequence>
<dbReference type="PRINTS" id="PR01243">
    <property type="entry name" value="NUCDPKINASE"/>
</dbReference>
<dbReference type="FunFam" id="3.30.70.141:FF:000004">
    <property type="entry name" value="Nucleoside diphosphate kinase 7"/>
    <property type="match status" value="1"/>
</dbReference>
<dbReference type="Gene3D" id="2.30.29.170">
    <property type="match status" value="1"/>
</dbReference>
<dbReference type="GO" id="GO:0004550">
    <property type="term" value="F:nucleoside diphosphate kinase activity"/>
    <property type="evidence" value="ECO:0007669"/>
    <property type="project" value="UniProtKB-EC"/>
</dbReference>
<dbReference type="PROSITE" id="PS00469">
    <property type="entry name" value="NDPK"/>
    <property type="match status" value="1"/>
</dbReference>
<keyword evidence="10" id="KW-0418">Kinase</keyword>
<dbReference type="PROSITE" id="PS51374">
    <property type="entry name" value="NDPK_LIKE"/>
    <property type="match status" value="2"/>
</dbReference>
<feature type="binding site" evidence="8">
    <location>
        <position position="175"/>
    </location>
    <ligand>
        <name>ATP</name>
        <dbReference type="ChEBI" id="CHEBI:30616"/>
    </ligand>
</feature>
<evidence type="ECO:0000313" key="13">
    <source>
        <dbReference type="RefSeq" id="XP_019616232.1"/>
    </source>
</evidence>
<evidence type="ECO:0000259" key="11">
    <source>
        <dbReference type="PROSITE" id="PS51336"/>
    </source>
</evidence>
<dbReference type="InterPro" id="IPR057579">
    <property type="entry name" value="DM10_NDK7"/>
</dbReference>
<dbReference type="InterPro" id="IPR001564">
    <property type="entry name" value="Nucleoside_diP_kinase"/>
</dbReference>
<feature type="binding site" evidence="8">
    <location>
        <position position="181"/>
    </location>
    <ligand>
        <name>ATP</name>
        <dbReference type="ChEBI" id="CHEBI:30616"/>
    </ligand>
</feature>
<dbReference type="PANTHER" id="PTHR43109:SF2">
    <property type="entry name" value="NUCLEOSIDE DIPHOSPHATE KINASE 7"/>
    <property type="match status" value="1"/>
</dbReference>
<evidence type="ECO:0000256" key="2">
    <source>
        <dbReference type="ARBA" id="ARBA00022490"/>
    </source>
</evidence>
<dbReference type="InterPro" id="IPR037993">
    <property type="entry name" value="NDPk7B"/>
</dbReference>
<dbReference type="GO" id="GO:0006228">
    <property type="term" value="P:UTP biosynthetic process"/>
    <property type="evidence" value="ECO:0007669"/>
    <property type="project" value="InterPro"/>
</dbReference>
<dbReference type="GO" id="GO:0005813">
    <property type="term" value="C:centrosome"/>
    <property type="evidence" value="ECO:0007669"/>
    <property type="project" value="TreeGrafter"/>
</dbReference>
<dbReference type="Gene3D" id="3.30.70.141">
    <property type="entry name" value="Nucleoside diphosphate kinase-like domain"/>
    <property type="match status" value="2"/>
</dbReference>
<dbReference type="GO" id="GO:0005524">
    <property type="term" value="F:ATP binding"/>
    <property type="evidence" value="ECO:0007669"/>
    <property type="project" value="UniProtKB-KW"/>
</dbReference>
<protein>
    <recommendedName>
        <fullName evidence="10">Nucleoside diphosphate kinase</fullName>
        <ecNumber evidence="10">2.7.4.6</ecNumber>
    </recommendedName>
</protein>
<feature type="domain" description="DM10" evidence="11">
    <location>
        <begin position="5"/>
        <end position="93"/>
    </location>
</feature>
<evidence type="ECO:0000256" key="3">
    <source>
        <dbReference type="ARBA" id="ARBA00022801"/>
    </source>
</evidence>
<keyword evidence="10" id="KW-0808">Transferase</keyword>
<dbReference type="SMART" id="SM00562">
    <property type="entry name" value="NDK"/>
    <property type="match status" value="2"/>
</dbReference>
<name>A0A6P4YBQ9_BRABE</name>
<keyword evidence="4" id="KW-0206">Cytoskeleton</keyword>
<evidence type="ECO:0000256" key="9">
    <source>
        <dbReference type="RuleBase" id="RU004011"/>
    </source>
</evidence>